<evidence type="ECO:0000256" key="2">
    <source>
        <dbReference type="PROSITE-ProRule" id="PRU00192"/>
    </source>
</evidence>
<evidence type="ECO:0000313" key="5">
    <source>
        <dbReference type="EMBL" id="EDO39650.1"/>
    </source>
</evidence>
<dbReference type="Pfam" id="PF07653">
    <property type="entry name" value="SH3_2"/>
    <property type="match status" value="1"/>
</dbReference>
<dbReference type="OMA" id="NSPNMDS"/>
<dbReference type="STRING" id="45351.A7S9C9"/>
<name>A7S9C9_NEMVE</name>
<organism evidence="5 6">
    <name type="scientific">Nematostella vectensis</name>
    <name type="common">Starlet sea anemone</name>
    <dbReference type="NCBI Taxonomy" id="45351"/>
    <lineage>
        <taxon>Eukaryota</taxon>
        <taxon>Metazoa</taxon>
        <taxon>Cnidaria</taxon>
        <taxon>Anthozoa</taxon>
        <taxon>Hexacorallia</taxon>
        <taxon>Actiniaria</taxon>
        <taxon>Edwardsiidae</taxon>
        <taxon>Nematostella</taxon>
    </lineage>
</organism>
<dbReference type="InterPro" id="IPR001452">
    <property type="entry name" value="SH3_domain"/>
</dbReference>
<evidence type="ECO:0000256" key="1">
    <source>
        <dbReference type="ARBA" id="ARBA00022443"/>
    </source>
</evidence>
<dbReference type="Proteomes" id="UP000001593">
    <property type="component" value="Unassembled WGS sequence"/>
</dbReference>
<evidence type="ECO:0000256" key="3">
    <source>
        <dbReference type="SAM" id="MobiDB-lite"/>
    </source>
</evidence>
<dbReference type="PRINTS" id="PR00452">
    <property type="entry name" value="SH3DOMAIN"/>
</dbReference>
<accession>A7S9C9</accession>
<dbReference type="InterPro" id="IPR035755">
    <property type="entry name" value="RIM-BP_SH3_3"/>
</dbReference>
<protein>
    <recommendedName>
        <fullName evidence="4">SH3 domain-containing protein</fullName>
    </recommendedName>
</protein>
<dbReference type="CDD" id="cd12013">
    <property type="entry name" value="SH3_RIM-BP_3"/>
    <property type="match status" value="1"/>
</dbReference>
<dbReference type="InterPro" id="IPR040325">
    <property type="entry name" value="RIMBP1/2/3"/>
</dbReference>
<dbReference type="InParanoid" id="A7S9C9"/>
<dbReference type="EMBL" id="DS469603">
    <property type="protein sequence ID" value="EDO39650.1"/>
    <property type="molecule type" value="Genomic_DNA"/>
</dbReference>
<dbReference type="InterPro" id="IPR036028">
    <property type="entry name" value="SH3-like_dom_sf"/>
</dbReference>
<gene>
    <name evidence="5" type="ORF">NEMVEDRAFT_v1g109942</name>
</gene>
<dbReference type="HOGENOM" id="CLU_061098_0_0_1"/>
<dbReference type="PROSITE" id="PS50002">
    <property type="entry name" value="SH3"/>
    <property type="match status" value="2"/>
</dbReference>
<feature type="domain" description="SH3" evidence="4">
    <location>
        <begin position="87"/>
        <end position="152"/>
    </location>
</feature>
<dbReference type="Pfam" id="PF14604">
    <property type="entry name" value="SH3_9"/>
    <property type="match status" value="1"/>
</dbReference>
<dbReference type="SUPFAM" id="SSF50044">
    <property type="entry name" value="SH3-domain"/>
    <property type="match status" value="2"/>
</dbReference>
<evidence type="ECO:0000259" key="4">
    <source>
        <dbReference type="PROSITE" id="PS50002"/>
    </source>
</evidence>
<dbReference type="PANTHER" id="PTHR14234">
    <property type="entry name" value="RIM BINDING PROTEIN-RELATED"/>
    <property type="match status" value="1"/>
</dbReference>
<dbReference type="AlphaFoldDB" id="A7S9C9"/>
<reference evidence="5 6" key="1">
    <citation type="journal article" date="2007" name="Science">
        <title>Sea anemone genome reveals ancestral eumetazoan gene repertoire and genomic organization.</title>
        <authorList>
            <person name="Putnam N.H."/>
            <person name="Srivastava M."/>
            <person name="Hellsten U."/>
            <person name="Dirks B."/>
            <person name="Chapman J."/>
            <person name="Salamov A."/>
            <person name="Terry A."/>
            <person name="Shapiro H."/>
            <person name="Lindquist E."/>
            <person name="Kapitonov V.V."/>
            <person name="Jurka J."/>
            <person name="Genikhovich G."/>
            <person name="Grigoriev I.V."/>
            <person name="Lucas S.M."/>
            <person name="Steele R.E."/>
            <person name="Finnerty J.R."/>
            <person name="Technau U."/>
            <person name="Martindale M.Q."/>
            <person name="Rokhsar D.S."/>
        </authorList>
    </citation>
    <scope>NUCLEOTIDE SEQUENCE [LARGE SCALE GENOMIC DNA]</scope>
    <source>
        <strain evidence="6">CH2 X CH6</strain>
    </source>
</reference>
<dbReference type="PhylomeDB" id="A7S9C9"/>
<dbReference type="FunFam" id="2.30.30.40:FF:000016">
    <property type="entry name" value="RIMS-binding protein 2 isoform X2"/>
    <property type="match status" value="1"/>
</dbReference>
<feature type="non-terminal residue" evidence="5">
    <location>
        <position position="152"/>
    </location>
</feature>
<feature type="domain" description="SH3" evidence="4">
    <location>
        <begin position="1"/>
        <end position="53"/>
    </location>
</feature>
<dbReference type="SMART" id="SM00326">
    <property type="entry name" value="SH3"/>
    <property type="match status" value="2"/>
</dbReference>
<feature type="region of interest" description="Disordered" evidence="3">
    <location>
        <begin position="61"/>
        <end position="84"/>
    </location>
</feature>
<dbReference type="Gene3D" id="2.30.30.40">
    <property type="entry name" value="SH3 Domains"/>
    <property type="match status" value="2"/>
</dbReference>
<sequence>MSPNPGAEEEELKFSEGDLIKIFGEKDEDGFYWGECEGVTGFVPYNMVSEVQVEDDDLANQAPSSLPQAYEPSLPQDNSSYYPREETSTQKMIALFDYDPRILSPNPDSEVELSFHVGDVVLVYGEMDEDGFFTGELNGLRGLVPSNFLEDL</sequence>
<keyword evidence="6" id="KW-1185">Reference proteome</keyword>
<proteinExistence type="predicted"/>
<dbReference type="PANTHER" id="PTHR14234:SF19">
    <property type="entry name" value="RIM-BINDING PROTEIN, ISOFORM F"/>
    <property type="match status" value="1"/>
</dbReference>
<keyword evidence="1 2" id="KW-0728">SH3 domain</keyword>
<dbReference type="eggNOG" id="KOG3632">
    <property type="taxonomic scope" value="Eukaryota"/>
</dbReference>
<evidence type="ECO:0000313" key="6">
    <source>
        <dbReference type="Proteomes" id="UP000001593"/>
    </source>
</evidence>